<evidence type="ECO:0000313" key="1">
    <source>
        <dbReference type="EMBL" id="NKY66328.1"/>
    </source>
</evidence>
<organism evidence="1 4">
    <name type="scientific">Weissella hellenica</name>
    <dbReference type="NCBI Taxonomy" id="46256"/>
    <lineage>
        <taxon>Bacteria</taxon>
        <taxon>Bacillati</taxon>
        <taxon>Bacillota</taxon>
        <taxon>Bacilli</taxon>
        <taxon>Lactobacillales</taxon>
        <taxon>Lactobacillaceae</taxon>
        <taxon>Weissella</taxon>
    </lineage>
</organism>
<accession>A0A4Y4FZF6</accession>
<evidence type="ECO:0000313" key="2">
    <source>
        <dbReference type="EMBL" id="SCB71723.1"/>
    </source>
</evidence>
<dbReference type="Pfam" id="PF08876">
    <property type="entry name" value="DUF1836"/>
    <property type="match status" value="1"/>
</dbReference>
<dbReference type="EMBL" id="JAAXPM010000001">
    <property type="protein sequence ID" value="NKY66328.1"/>
    <property type="molecule type" value="Genomic_DNA"/>
</dbReference>
<comment type="caution">
    <text evidence="1">The sequence shown here is derived from an EMBL/GenBank/DDBJ whole genome shotgun (WGS) entry which is preliminary data.</text>
</comment>
<dbReference type="Proteomes" id="UP000182448">
    <property type="component" value="Unassembled WGS sequence"/>
</dbReference>
<gene>
    <name evidence="2" type="ORF">GA0061075_1013</name>
    <name evidence="1" type="ORF">HF960_01240</name>
</gene>
<evidence type="ECO:0000313" key="4">
    <source>
        <dbReference type="Proteomes" id="UP000585749"/>
    </source>
</evidence>
<name>A0A4Y4FZF6_WEIHE</name>
<dbReference type="EMBL" id="FMAW01000001">
    <property type="protein sequence ID" value="SCB71723.1"/>
    <property type="molecule type" value="Genomic_DNA"/>
</dbReference>
<evidence type="ECO:0000313" key="3">
    <source>
        <dbReference type="Proteomes" id="UP000182448"/>
    </source>
</evidence>
<sequence>MCYNDAYTANNELKVTKVTENNLQKNNFEDILFPHWDDLPNFDLYMDQVVEYINAVLTPLELPTVTSTMINNYVKKKMIIAPVKKRYQTLQIADILIISLLKPIFSLDQIRAAIDQITANDYPKNAFNSFVDTLLGYFKNPTNIPSEGASIETQLMQSAASVLFHKLEAEKSLALLQQKHPIKEVPTTK</sequence>
<dbReference type="InterPro" id="IPR014975">
    <property type="entry name" value="DUF1836"/>
</dbReference>
<proteinExistence type="predicted"/>
<dbReference type="RefSeq" id="WP_137604585.1">
    <property type="nucleotide sequence ID" value="NZ_BJOF01000002.1"/>
</dbReference>
<protein>
    <submittedName>
        <fullName evidence="1">DUF1836 domain-containing protein</fullName>
    </submittedName>
</protein>
<dbReference type="Proteomes" id="UP000585749">
    <property type="component" value="Unassembled WGS sequence"/>
</dbReference>
<dbReference type="AlphaFoldDB" id="A0A4Y4FZF6"/>
<reference evidence="1 4" key="2">
    <citation type="submission" date="2020-04" db="EMBL/GenBank/DDBJ databases">
        <title>MicrobeNet Type strains.</title>
        <authorList>
            <person name="Nicholson A.C."/>
        </authorList>
    </citation>
    <scope>NUCLEOTIDE SEQUENCE [LARGE SCALE GENOMIC DNA]</scope>
    <source>
        <strain evidence="1 4">CCUG 33494</strain>
    </source>
</reference>
<keyword evidence="3" id="KW-1185">Reference proteome</keyword>
<reference evidence="2 3" key="1">
    <citation type="submission" date="2016-08" db="EMBL/GenBank/DDBJ databases">
        <authorList>
            <person name="Varghese N."/>
            <person name="Submissions Spin"/>
        </authorList>
    </citation>
    <scope>NUCLEOTIDE SEQUENCE [LARGE SCALE GENOMIC DNA]</scope>
    <source>
        <strain evidence="2 3">R-53116</strain>
    </source>
</reference>
<dbReference type="PANTHER" id="PTHR40056">
    <property type="entry name" value="HYPOTHETICAL CYTOSOLIC PROTEIN"/>
    <property type="match status" value="1"/>
</dbReference>
<dbReference type="PANTHER" id="PTHR40056:SF1">
    <property type="entry name" value="DUF1836 DOMAIN-CONTAINING PROTEIN"/>
    <property type="match status" value="1"/>
</dbReference>
<dbReference type="OrthoDB" id="3191472at2"/>